<feature type="domain" description="BHLH" evidence="3">
    <location>
        <begin position="58"/>
        <end position="110"/>
    </location>
</feature>
<dbReference type="SUPFAM" id="SSF47459">
    <property type="entry name" value="HLH, helix-loop-helix DNA-binding domain"/>
    <property type="match status" value="1"/>
</dbReference>
<evidence type="ECO:0000256" key="1">
    <source>
        <dbReference type="ARBA" id="ARBA00023125"/>
    </source>
</evidence>
<dbReference type="InterPro" id="IPR011598">
    <property type="entry name" value="bHLH_dom"/>
</dbReference>
<dbReference type="GO" id="GO:0046983">
    <property type="term" value="F:protein dimerization activity"/>
    <property type="evidence" value="ECO:0007669"/>
    <property type="project" value="InterPro"/>
</dbReference>
<dbReference type="PROSITE" id="PS50888">
    <property type="entry name" value="BHLH"/>
    <property type="match status" value="1"/>
</dbReference>
<dbReference type="GO" id="GO:0000981">
    <property type="term" value="F:DNA-binding transcription factor activity, RNA polymerase II-specific"/>
    <property type="evidence" value="ECO:0007669"/>
    <property type="project" value="TreeGrafter"/>
</dbReference>
<proteinExistence type="predicted"/>
<dbReference type="PANTHER" id="PTHR23349:SF108">
    <property type="entry name" value="BHLH DOMAIN-CONTAINING PROTEIN"/>
    <property type="match status" value="1"/>
</dbReference>
<feature type="region of interest" description="Disordered" evidence="2">
    <location>
        <begin position="1"/>
        <end position="67"/>
    </location>
</feature>
<dbReference type="InterPro" id="IPR050283">
    <property type="entry name" value="E-box_TF_Regulators"/>
</dbReference>
<dbReference type="EMBL" id="OA882779">
    <property type="protein sequence ID" value="CAD7276890.1"/>
    <property type="molecule type" value="Genomic_DNA"/>
</dbReference>
<evidence type="ECO:0000259" key="3">
    <source>
        <dbReference type="PROSITE" id="PS50888"/>
    </source>
</evidence>
<feature type="compositionally biased region" description="Basic residues" evidence="2">
    <location>
        <begin position="25"/>
        <end position="34"/>
    </location>
</feature>
<evidence type="ECO:0000313" key="5">
    <source>
        <dbReference type="Proteomes" id="UP000678499"/>
    </source>
</evidence>
<dbReference type="AlphaFoldDB" id="A0A7R9GDC8"/>
<accession>A0A7R9GDC8</accession>
<protein>
    <recommendedName>
        <fullName evidence="3">BHLH domain-containing protein</fullName>
    </recommendedName>
</protein>
<keyword evidence="5" id="KW-1185">Reference proteome</keyword>
<keyword evidence="1" id="KW-0238">DNA-binding</keyword>
<gene>
    <name evidence="4" type="ORF">NMOB1V02_LOCUS4638</name>
</gene>
<dbReference type="PANTHER" id="PTHR23349">
    <property type="entry name" value="BASIC HELIX-LOOP-HELIX TRANSCRIPTION FACTOR, TWIST"/>
    <property type="match status" value="1"/>
</dbReference>
<reference evidence="4" key="1">
    <citation type="submission" date="2020-11" db="EMBL/GenBank/DDBJ databases">
        <authorList>
            <person name="Tran Van P."/>
        </authorList>
    </citation>
    <scope>NUCLEOTIDE SEQUENCE</scope>
</reference>
<name>A0A7R9GDC8_9CRUS</name>
<dbReference type="EMBL" id="CAJPEX010000742">
    <property type="protein sequence ID" value="CAG0917042.1"/>
    <property type="molecule type" value="Genomic_DNA"/>
</dbReference>
<sequence>MMNTTAPPSELPLREWSSPAAAGNKNKHGSHQHHTNTNSNNKGRPVYKHVPHREKPPHLVARRNARERKRVQAVNLAFIHLRRALPIESRGKRVSKVKTLKTAMDYIAHLVTILSSSLDLPFMPYQQHHRQQQHQHHQLQCSAICLNSPLNHHAHEFHEKENTASCLHHYQDALNNNNSSNMSIYTTFQEDPSYCNYLESSINF</sequence>
<dbReference type="GO" id="GO:0000977">
    <property type="term" value="F:RNA polymerase II transcription regulatory region sequence-specific DNA binding"/>
    <property type="evidence" value="ECO:0007669"/>
    <property type="project" value="TreeGrafter"/>
</dbReference>
<dbReference type="GO" id="GO:0032502">
    <property type="term" value="P:developmental process"/>
    <property type="evidence" value="ECO:0007669"/>
    <property type="project" value="TreeGrafter"/>
</dbReference>
<evidence type="ECO:0000313" key="4">
    <source>
        <dbReference type="EMBL" id="CAD7276890.1"/>
    </source>
</evidence>
<evidence type="ECO:0000256" key="2">
    <source>
        <dbReference type="SAM" id="MobiDB-lite"/>
    </source>
</evidence>
<organism evidence="4">
    <name type="scientific">Notodromas monacha</name>
    <dbReference type="NCBI Taxonomy" id="399045"/>
    <lineage>
        <taxon>Eukaryota</taxon>
        <taxon>Metazoa</taxon>
        <taxon>Ecdysozoa</taxon>
        <taxon>Arthropoda</taxon>
        <taxon>Crustacea</taxon>
        <taxon>Oligostraca</taxon>
        <taxon>Ostracoda</taxon>
        <taxon>Podocopa</taxon>
        <taxon>Podocopida</taxon>
        <taxon>Cypridocopina</taxon>
        <taxon>Cypridoidea</taxon>
        <taxon>Cyprididae</taxon>
        <taxon>Notodromas</taxon>
    </lineage>
</organism>
<dbReference type="OrthoDB" id="6241467at2759"/>
<dbReference type="Pfam" id="PF00010">
    <property type="entry name" value="HLH"/>
    <property type="match status" value="1"/>
</dbReference>
<dbReference type="SMART" id="SM00353">
    <property type="entry name" value="HLH"/>
    <property type="match status" value="1"/>
</dbReference>
<dbReference type="Proteomes" id="UP000678499">
    <property type="component" value="Unassembled WGS sequence"/>
</dbReference>
<dbReference type="InterPro" id="IPR036638">
    <property type="entry name" value="HLH_DNA-bd_sf"/>
</dbReference>
<dbReference type="CDD" id="cd11418">
    <property type="entry name" value="bHLH_TS_ASCL"/>
    <property type="match status" value="1"/>
</dbReference>
<dbReference type="Gene3D" id="4.10.280.10">
    <property type="entry name" value="Helix-loop-helix DNA-binding domain"/>
    <property type="match status" value="1"/>
</dbReference>